<organism evidence="3 4">
    <name type="scientific">Neogemmobacter tilapiae</name>
    <dbReference type="NCBI Taxonomy" id="875041"/>
    <lineage>
        <taxon>Bacteria</taxon>
        <taxon>Pseudomonadati</taxon>
        <taxon>Pseudomonadota</taxon>
        <taxon>Alphaproteobacteria</taxon>
        <taxon>Rhodobacterales</taxon>
        <taxon>Paracoccaceae</taxon>
        <taxon>Neogemmobacter</taxon>
    </lineage>
</organism>
<protein>
    <submittedName>
        <fullName evidence="3">TetR family transcriptional regulator</fullName>
    </submittedName>
</protein>
<dbReference type="AlphaFoldDB" id="A0A918TWR5"/>
<dbReference type="InterPro" id="IPR001647">
    <property type="entry name" value="HTH_TetR"/>
</dbReference>
<reference evidence="3" key="1">
    <citation type="journal article" date="2014" name="Int. J. Syst. Evol. Microbiol.">
        <title>Complete genome sequence of Corynebacterium casei LMG S-19264T (=DSM 44701T), isolated from a smear-ripened cheese.</title>
        <authorList>
            <consortium name="US DOE Joint Genome Institute (JGI-PGF)"/>
            <person name="Walter F."/>
            <person name="Albersmeier A."/>
            <person name="Kalinowski J."/>
            <person name="Ruckert C."/>
        </authorList>
    </citation>
    <scope>NUCLEOTIDE SEQUENCE</scope>
    <source>
        <strain evidence="3">KCTC 23310</strain>
    </source>
</reference>
<proteinExistence type="predicted"/>
<dbReference type="RefSeq" id="WP_189413142.1">
    <property type="nucleotide sequence ID" value="NZ_BMYJ01000013.1"/>
</dbReference>
<dbReference type="EMBL" id="BMYJ01000013">
    <property type="protein sequence ID" value="GHC65770.1"/>
    <property type="molecule type" value="Genomic_DNA"/>
</dbReference>
<name>A0A918TWR5_9RHOB</name>
<dbReference type="Pfam" id="PF00440">
    <property type="entry name" value="TetR_N"/>
    <property type="match status" value="1"/>
</dbReference>
<feature type="domain" description="HTH tetR-type" evidence="2">
    <location>
        <begin position="13"/>
        <end position="49"/>
    </location>
</feature>
<dbReference type="GO" id="GO:0003677">
    <property type="term" value="F:DNA binding"/>
    <property type="evidence" value="ECO:0007669"/>
    <property type="project" value="UniProtKB-KW"/>
</dbReference>
<comment type="caution">
    <text evidence="3">The sequence shown here is derived from an EMBL/GenBank/DDBJ whole genome shotgun (WGS) entry which is preliminary data.</text>
</comment>
<reference evidence="3" key="2">
    <citation type="submission" date="2020-09" db="EMBL/GenBank/DDBJ databases">
        <authorList>
            <person name="Sun Q."/>
            <person name="Kim S."/>
        </authorList>
    </citation>
    <scope>NUCLEOTIDE SEQUENCE</scope>
    <source>
        <strain evidence="3">KCTC 23310</strain>
    </source>
</reference>
<keyword evidence="1" id="KW-0238">DNA-binding</keyword>
<sequence>MNNPRLSQIDWINAGFRALVGGGVQALRVEPVARQMGTTKGSFYWHFKGPEEWHRAMLDYFEQLGFAEVVESLSALPPGAARLRALARIAVQDGREPEYGGAAAEMALRDWARFNAMAAQSLARVDARREAYVLGEMRAAGVLEPEMAANLFYAAFLGYQAQNTASGPALAGLDHMLDRLGLPAWDRP</sequence>
<evidence type="ECO:0000259" key="2">
    <source>
        <dbReference type="Pfam" id="PF00440"/>
    </source>
</evidence>
<dbReference type="Gene3D" id="1.10.357.10">
    <property type="entry name" value="Tetracycline Repressor, domain 2"/>
    <property type="match status" value="1"/>
</dbReference>
<accession>A0A918TWR5</accession>
<dbReference type="InterPro" id="IPR009057">
    <property type="entry name" value="Homeodomain-like_sf"/>
</dbReference>
<keyword evidence="4" id="KW-1185">Reference proteome</keyword>
<dbReference type="SUPFAM" id="SSF46689">
    <property type="entry name" value="Homeodomain-like"/>
    <property type="match status" value="1"/>
</dbReference>
<dbReference type="Proteomes" id="UP000638981">
    <property type="component" value="Unassembled WGS sequence"/>
</dbReference>
<evidence type="ECO:0000313" key="4">
    <source>
        <dbReference type="Proteomes" id="UP000638981"/>
    </source>
</evidence>
<evidence type="ECO:0000256" key="1">
    <source>
        <dbReference type="ARBA" id="ARBA00023125"/>
    </source>
</evidence>
<gene>
    <name evidence="3" type="ORF">GCM10007315_32960</name>
</gene>
<evidence type="ECO:0000313" key="3">
    <source>
        <dbReference type="EMBL" id="GHC65770.1"/>
    </source>
</evidence>